<evidence type="ECO:0000256" key="2">
    <source>
        <dbReference type="ARBA" id="ARBA00022801"/>
    </source>
</evidence>
<reference evidence="4 5" key="1">
    <citation type="submission" date="2016-10" db="EMBL/GenBank/DDBJ databases">
        <authorList>
            <person name="de Groot N.N."/>
        </authorList>
    </citation>
    <scope>NUCLEOTIDE SEQUENCE [LARGE SCALE GENOMIC DNA]</scope>
    <source>
        <strain evidence="4 5">CGMCC 4.1859</strain>
    </source>
</reference>
<dbReference type="PANTHER" id="PTHR21660">
    <property type="entry name" value="THIOESTERASE SUPERFAMILY MEMBER-RELATED"/>
    <property type="match status" value="1"/>
</dbReference>
<dbReference type="OrthoDB" id="9813282at2"/>
<dbReference type="InterPro" id="IPR006683">
    <property type="entry name" value="Thioestr_dom"/>
</dbReference>
<proteinExistence type="inferred from homology"/>
<dbReference type="CDD" id="cd03443">
    <property type="entry name" value="PaaI_thioesterase"/>
    <property type="match status" value="1"/>
</dbReference>
<name>A0A1G7WPU8_9ACTN</name>
<dbReference type="PANTHER" id="PTHR21660:SF1">
    <property type="entry name" value="ACYL-COENZYME A THIOESTERASE 13"/>
    <property type="match status" value="1"/>
</dbReference>
<keyword evidence="2" id="KW-0378">Hydrolase</keyword>
<dbReference type="NCBIfam" id="TIGR00369">
    <property type="entry name" value="unchar_dom_1"/>
    <property type="match status" value="1"/>
</dbReference>
<dbReference type="Pfam" id="PF03061">
    <property type="entry name" value="4HBT"/>
    <property type="match status" value="1"/>
</dbReference>
<dbReference type="EMBL" id="FNAX01000028">
    <property type="protein sequence ID" value="SDG73924.1"/>
    <property type="molecule type" value="Genomic_DNA"/>
</dbReference>
<dbReference type="InterPro" id="IPR003736">
    <property type="entry name" value="PAAI_dom"/>
</dbReference>
<protein>
    <submittedName>
        <fullName evidence="4">Uncharacterized domain 1-containing protein</fullName>
    </submittedName>
</protein>
<accession>A0A1G7WPU8</accession>
<evidence type="ECO:0000313" key="5">
    <source>
        <dbReference type="Proteomes" id="UP000198614"/>
    </source>
</evidence>
<organism evidence="4 5">
    <name type="scientific">Streptomyces griseoaurantiacus</name>
    <dbReference type="NCBI Taxonomy" id="68213"/>
    <lineage>
        <taxon>Bacteria</taxon>
        <taxon>Bacillati</taxon>
        <taxon>Actinomycetota</taxon>
        <taxon>Actinomycetes</taxon>
        <taxon>Kitasatosporales</taxon>
        <taxon>Streptomycetaceae</taxon>
        <taxon>Streptomyces</taxon>
        <taxon>Streptomyces aurantiacus group</taxon>
    </lineage>
</organism>
<dbReference type="InterPro" id="IPR039298">
    <property type="entry name" value="ACOT13"/>
</dbReference>
<dbReference type="AlphaFoldDB" id="A0A1G7WPU8"/>
<dbReference type="GO" id="GO:0047617">
    <property type="term" value="F:fatty acyl-CoA hydrolase activity"/>
    <property type="evidence" value="ECO:0007669"/>
    <property type="project" value="InterPro"/>
</dbReference>
<dbReference type="InterPro" id="IPR029069">
    <property type="entry name" value="HotDog_dom_sf"/>
</dbReference>
<evidence type="ECO:0000259" key="3">
    <source>
        <dbReference type="Pfam" id="PF03061"/>
    </source>
</evidence>
<dbReference type="SUPFAM" id="SSF54637">
    <property type="entry name" value="Thioesterase/thiol ester dehydrase-isomerase"/>
    <property type="match status" value="1"/>
</dbReference>
<evidence type="ECO:0000256" key="1">
    <source>
        <dbReference type="ARBA" id="ARBA00008324"/>
    </source>
</evidence>
<feature type="domain" description="Thioesterase" evidence="3">
    <location>
        <begin position="58"/>
        <end position="134"/>
    </location>
</feature>
<gene>
    <name evidence="4" type="ORF">SAMN05216260_1284</name>
</gene>
<evidence type="ECO:0000313" key="4">
    <source>
        <dbReference type="EMBL" id="SDG73924.1"/>
    </source>
</evidence>
<dbReference type="Proteomes" id="UP000198614">
    <property type="component" value="Unassembled WGS sequence"/>
</dbReference>
<sequence length="147" mass="15459">MAFETSEPQRQETPVAFTAEDVYRMAPYARTLGVRIDGMDPAEVAMRLEWSEELSTVGGSLHGGALMGLADVAGAVCAGLNGPAGALPATMQSSTHFLRPVAGKGAFATCRPLRAGKSNVNVEIDIRDETGRLCVRVVQLVALRSAA</sequence>
<dbReference type="Gene3D" id="3.10.129.10">
    <property type="entry name" value="Hotdog Thioesterase"/>
    <property type="match status" value="1"/>
</dbReference>
<comment type="similarity">
    <text evidence="1">Belongs to the thioesterase PaaI family.</text>
</comment>